<protein>
    <submittedName>
        <fullName evidence="2">Uncharacterized protein</fullName>
    </submittedName>
</protein>
<gene>
    <name evidence="2" type="ORF">MHSWG343_05920</name>
</gene>
<dbReference type="RefSeq" id="WP_216083649.1">
    <property type="nucleotide sequence ID" value="NZ_CACTIB010000031.1"/>
</dbReference>
<feature type="transmembrane region" description="Helical" evidence="1">
    <location>
        <begin position="149"/>
        <end position="176"/>
    </location>
</feature>
<feature type="transmembrane region" description="Helical" evidence="1">
    <location>
        <begin position="188"/>
        <end position="215"/>
    </location>
</feature>
<feature type="transmembrane region" description="Helical" evidence="1">
    <location>
        <begin position="78"/>
        <end position="98"/>
    </location>
</feature>
<organism evidence="2 3">
    <name type="scientific">Candidatus Mycoplasma haematohominis</name>
    <dbReference type="NCBI Taxonomy" id="1494318"/>
    <lineage>
        <taxon>Bacteria</taxon>
        <taxon>Bacillati</taxon>
        <taxon>Mycoplasmatota</taxon>
        <taxon>Mollicutes</taxon>
        <taxon>Mycoplasmataceae</taxon>
        <taxon>Mycoplasma</taxon>
    </lineage>
</organism>
<evidence type="ECO:0000313" key="2">
    <source>
        <dbReference type="EMBL" id="GCE63595.1"/>
    </source>
</evidence>
<feature type="transmembrane region" description="Helical" evidence="1">
    <location>
        <begin position="221"/>
        <end position="242"/>
    </location>
</feature>
<proteinExistence type="predicted"/>
<feature type="transmembrane region" description="Helical" evidence="1">
    <location>
        <begin position="110"/>
        <end position="137"/>
    </location>
</feature>
<accession>A0A478FU15</accession>
<reference evidence="2 3" key="1">
    <citation type="submission" date="2019-01" db="EMBL/GenBank/DDBJ databases">
        <title>Draft genome sequences of Candidatus Mycoplasma haemohominis SWG34-3 identified from a patient with pyrexia, anemia and liver dysfunction.</title>
        <authorList>
            <person name="Sekizuka T."/>
            <person name="Hattori N."/>
            <person name="Katano H."/>
            <person name="Takuma T."/>
            <person name="Ito T."/>
            <person name="Arai N."/>
            <person name="Yanai R."/>
            <person name="Ishii S."/>
            <person name="Miura Y."/>
            <person name="Tokunaga T."/>
            <person name="Watanabe H."/>
            <person name="Nomura N."/>
            <person name="Eguchi J."/>
            <person name="Arai T."/>
            <person name="Hasegawa H."/>
            <person name="Nakamaki T."/>
            <person name="Wakita T."/>
            <person name="Niki Y."/>
            <person name="Kuroda M."/>
        </authorList>
    </citation>
    <scope>NUCLEOTIDE SEQUENCE [LARGE SCALE GENOMIC DNA]</scope>
    <source>
        <strain evidence="2">SWG34-3</strain>
    </source>
</reference>
<dbReference type="AlphaFoldDB" id="A0A478FU15"/>
<comment type="caution">
    <text evidence="2">The sequence shown here is derived from an EMBL/GenBank/DDBJ whole genome shotgun (WGS) entry which is preliminary data.</text>
</comment>
<evidence type="ECO:0000313" key="3">
    <source>
        <dbReference type="Proteomes" id="UP000324831"/>
    </source>
</evidence>
<dbReference type="Proteomes" id="UP000324831">
    <property type="component" value="Unassembled WGS sequence"/>
</dbReference>
<keyword evidence="1" id="KW-1133">Transmembrane helix</keyword>
<evidence type="ECO:0000256" key="1">
    <source>
        <dbReference type="SAM" id="Phobius"/>
    </source>
</evidence>
<name>A0A478FU15_9MOLU</name>
<keyword evidence="1" id="KW-0472">Membrane</keyword>
<keyword evidence="1" id="KW-0812">Transmembrane</keyword>
<feature type="transmembrane region" description="Helical" evidence="1">
    <location>
        <begin position="49"/>
        <end position="72"/>
    </location>
</feature>
<sequence>MKLKTDEKFYNSDWISSVFYGYMNFFQINTKLVSQTDLKKHEQLFLSRVFLKVAVGFLIYGFFITGLIPIVYKELGLDSGIITAICFLVPTAICGLIARMIDQIEIKKKVYCLIYFVFVFLTYTFSILGLAACFLDFSFVKKLDFDVAIFQTSLLFTAVFIVGFLIYLIPAIVGFFISRKTAISLKKFISLASTTTTLVLVMFAAFLVVCFKVIFKKADPDFIILITTFISVKTVLFLASTVKNTFRMKKTMKNIDYKNLEELRLWEFSFVTRNLDNIFTLIFDALSFLLIWVFDLFYD</sequence>
<feature type="transmembrane region" description="Helical" evidence="1">
    <location>
        <begin position="278"/>
        <end position="298"/>
    </location>
</feature>
<dbReference type="EMBL" id="BIMN01000002">
    <property type="protein sequence ID" value="GCE63595.1"/>
    <property type="molecule type" value="Genomic_DNA"/>
</dbReference>